<feature type="domain" description="NfeD-like C-terminal" evidence="1">
    <location>
        <begin position="18"/>
        <end position="73"/>
    </location>
</feature>
<gene>
    <name evidence="2" type="ORF">KME07_04295</name>
</gene>
<dbReference type="Pfam" id="PF01957">
    <property type="entry name" value="NfeD"/>
    <property type="match status" value="1"/>
</dbReference>
<reference evidence="2" key="2">
    <citation type="journal article" date="2022" name="Microbiol. Resour. Announc.">
        <title>Metagenome Sequencing to Explore Phylogenomics of Terrestrial Cyanobacteria.</title>
        <authorList>
            <person name="Ward R.D."/>
            <person name="Stajich J.E."/>
            <person name="Johansen J.R."/>
            <person name="Huntemann M."/>
            <person name="Clum A."/>
            <person name="Foster B."/>
            <person name="Foster B."/>
            <person name="Roux S."/>
            <person name="Palaniappan K."/>
            <person name="Varghese N."/>
            <person name="Mukherjee S."/>
            <person name="Reddy T.B.K."/>
            <person name="Daum C."/>
            <person name="Copeland A."/>
            <person name="Chen I.A."/>
            <person name="Ivanova N.N."/>
            <person name="Kyrpides N.C."/>
            <person name="Shapiro N."/>
            <person name="Eloe-Fadrosh E.A."/>
            <person name="Pietrasiak N."/>
        </authorList>
    </citation>
    <scope>NUCLEOTIDE SEQUENCE</scope>
    <source>
        <strain evidence="2">GSE-TBD4-15B</strain>
    </source>
</reference>
<comment type="caution">
    <text evidence="2">The sequence shown here is derived from an EMBL/GenBank/DDBJ whole genome shotgun (WGS) entry which is preliminary data.</text>
</comment>
<accession>A0A951P957</accession>
<name>A0A951P957_9CYAN</name>
<dbReference type="InterPro" id="IPR012340">
    <property type="entry name" value="NA-bd_OB-fold"/>
</dbReference>
<evidence type="ECO:0000259" key="1">
    <source>
        <dbReference type="Pfam" id="PF01957"/>
    </source>
</evidence>
<sequence length="75" mass="8091">MSTLFSPSHSQLLPQPAQGTVDRAILGGQTGRVKYRGTYWSAQLYQPEDCPDISAGESVKILAIRGITLLVAPAY</sequence>
<dbReference type="InterPro" id="IPR002810">
    <property type="entry name" value="NfeD-like_C"/>
</dbReference>
<organism evidence="2 3">
    <name type="scientific">Pegethrix bostrychoides GSE-TBD4-15B</name>
    <dbReference type="NCBI Taxonomy" id="2839662"/>
    <lineage>
        <taxon>Bacteria</taxon>
        <taxon>Bacillati</taxon>
        <taxon>Cyanobacteriota</taxon>
        <taxon>Cyanophyceae</taxon>
        <taxon>Oculatellales</taxon>
        <taxon>Oculatellaceae</taxon>
        <taxon>Pegethrix</taxon>
    </lineage>
</organism>
<protein>
    <submittedName>
        <fullName evidence="2">NfeD family protein</fullName>
    </submittedName>
</protein>
<proteinExistence type="predicted"/>
<dbReference type="Proteomes" id="UP000707356">
    <property type="component" value="Unassembled WGS sequence"/>
</dbReference>
<reference evidence="2" key="1">
    <citation type="submission" date="2021-05" db="EMBL/GenBank/DDBJ databases">
        <authorList>
            <person name="Pietrasiak N."/>
            <person name="Ward R."/>
            <person name="Stajich J.E."/>
            <person name="Kurbessoian T."/>
        </authorList>
    </citation>
    <scope>NUCLEOTIDE SEQUENCE</scope>
    <source>
        <strain evidence="2">GSE-TBD4-15B</strain>
    </source>
</reference>
<evidence type="ECO:0000313" key="2">
    <source>
        <dbReference type="EMBL" id="MBW4464645.1"/>
    </source>
</evidence>
<dbReference type="Gene3D" id="2.40.50.140">
    <property type="entry name" value="Nucleic acid-binding proteins"/>
    <property type="match status" value="1"/>
</dbReference>
<dbReference type="EMBL" id="JAHHHV010000017">
    <property type="protein sequence ID" value="MBW4464645.1"/>
    <property type="molecule type" value="Genomic_DNA"/>
</dbReference>
<evidence type="ECO:0000313" key="3">
    <source>
        <dbReference type="Proteomes" id="UP000707356"/>
    </source>
</evidence>
<dbReference type="AlphaFoldDB" id="A0A951P957"/>